<evidence type="ECO:0000313" key="3">
    <source>
        <dbReference type="EMBL" id="MBB6348937.1"/>
    </source>
</evidence>
<dbReference type="PANTHER" id="PTHR30204:SF97">
    <property type="entry name" value="MERR FAMILY REGULATORY PROTEIN"/>
    <property type="match status" value="1"/>
</dbReference>
<accession>A0A7X0C609</accession>
<dbReference type="InterPro" id="IPR000551">
    <property type="entry name" value="MerR-type_HTH_dom"/>
</dbReference>
<dbReference type="GO" id="GO:0003700">
    <property type="term" value="F:DNA-binding transcription factor activity"/>
    <property type="evidence" value="ECO:0007669"/>
    <property type="project" value="InterPro"/>
</dbReference>
<gene>
    <name evidence="3" type="ORF">FHU36_005482</name>
</gene>
<dbReference type="SMART" id="SM00422">
    <property type="entry name" value="HTH_MERR"/>
    <property type="match status" value="1"/>
</dbReference>
<dbReference type="AlphaFoldDB" id="A0A7X0C609"/>
<sequence>MRIGELHRRTGVSQRSLRYYEEQGLLRPSRLASGYREYDESDVATVRHIRTLLAAGLHTTTIADLLPCMGSDGDRLIADCPELLVDLLRERDRLTAAIRDLEAACDTLGSVIATAPPETERAAAALLSATAATP</sequence>
<dbReference type="InterPro" id="IPR047057">
    <property type="entry name" value="MerR_fam"/>
</dbReference>
<dbReference type="Gene3D" id="1.10.1660.10">
    <property type="match status" value="1"/>
</dbReference>
<dbReference type="RefSeq" id="WP_185086594.1">
    <property type="nucleotide sequence ID" value="NZ_JACHJB010000002.1"/>
</dbReference>
<name>A0A7X0C609_9ACTN</name>
<proteinExistence type="predicted"/>
<dbReference type="GO" id="GO:0003677">
    <property type="term" value="F:DNA binding"/>
    <property type="evidence" value="ECO:0007669"/>
    <property type="project" value="UniProtKB-KW"/>
</dbReference>
<dbReference type="Pfam" id="PF13411">
    <property type="entry name" value="MerR_1"/>
    <property type="match status" value="1"/>
</dbReference>
<protein>
    <submittedName>
        <fullName evidence="3">DNA-binding transcriptional MerR regulator</fullName>
    </submittedName>
</protein>
<evidence type="ECO:0000256" key="1">
    <source>
        <dbReference type="ARBA" id="ARBA00023125"/>
    </source>
</evidence>
<keyword evidence="1 3" id="KW-0238">DNA-binding</keyword>
<dbReference type="InterPro" id="IPR009061">
    <property type="entry name" value="DNA-bd_dom_put_sf"/>
</dbReference>
<keyword evidence="4" id="KW-1185">Reference proteome</keyword>
<reference evidence="3 4" key="1">
    <citation type="submission" date="2020-08" db="EMBL/GenBank/DDBJ databases">
        <title>Sequencing the genomes of 1000 actinobacteria strains.</title>
        <authorList>
            <person name="Klenk H.-P."/>
        </authorList>
    </citation>
    <scope>NUCLEOTIDE SEQUENCE [LARGE SCALE GENOMIC DNA]</scope>
    <source>
        <strain evidence="3 4">DSM 45913</strain>
    </source>
</reference>
<dbReference type="Proteomes" id="UP000583800">
    <property type="component" value="Unassembled WGS sequence"/>
</dbReference>
<dbReference type="SUPFAM" id="SSF46955">
    <property type="entry name" value="Putative DNA-binding domain"/>
    <property type="match status" value="1"/>
</dbReference>
<dbReference type="EMBL" id="JACHJB010000002">
    <property type="protein sequence ID" value="MBB6348937.1"/>
    <property type="molecule type" value="Genomic_DNA"/>
</dbReference>
<dbReference type="PRINTS" id="PR00040">
    <property type="entry name" value="HTHMERR"/>
</dbReference>
<comment type="caution">
    <text evidence="3">The sequence shown here is derived from an EMBL/GenBank/DDBJ whole genome shotgun (WGS) entry which is preliminary data.</text>
</comment>
<dbReference type="PROSITE" id="PS50937">
    <property type="entry name" value="HTH_MERR_2"/>
    <property type="match status" value="1"/>
</dbReference>
<evidence type="ECO:0000313" key="4">
    <source>
        <dbReference type="Proteomes" id="UP000583800"/>
    </source>
</evidence>
<organism evidence="3 4">
    <name type="scientific">Nonomuraea muscovyensis</name>
    <dbReference type="NCBI Taxonomy" id="1124761"/>
    <lineage>
        <taxon>Bacteria</taxon>
        <taxon>Bacillati</taxon>
        <taxon>Actinomycetota</taxon>
        <taxon>Actinomycetes</taxon>
        <taxon>Streptosporangiales</taxon>
        <taxon>Streptosporangiaceae</taxon>
        <taxon>Nonomuraea</taxon>
    </lineage>
</organism>
<evidence type="ECO:0000259" key="2">
    <source>
        <dbReference type="PROSITE" id="PS50937"/>
    </source>
</evidence>
<feature type="domain" description="HTH merR-type" evidence="2">
    <location>
        <begin position="1"/>
        <end position="68"/>
    </location>
</feature>
<dbReference type="PANTHER" id="PTHR30204">
    <property type="entry name" value="REDOX-CYCLING DRUG-SENSING TRANSCRIPTIONAL ACTIVATOR SOXR"/>
    <property type="match status" value="1"/>
</dbReference>
<dbReference type="CDD" id="cd01282">
    <property type="entry name" value="HTH_MerR-like_sg3"/>
    <property type="match status" value="1"/>
</dbReference>